<keyword evidence="2" id="KW-0808">Transferase</keyword>
<organism evidence="2 3">
    <name type="scientific">Bordetella genomosp. 10</name>
    <dbReference type="NCBI Taxonomy" id="1416804"/>
    <lineage>
        <taxon>Bacteria</taxon>
        <taxon>Pseudomonadati</taxon>
        <taxon>Pseudomonadota</taxon>
        <taxon>Betaproteobacteria</taxon>
        <taxon>Burkholderiales</taxon>
        <taxon>Alcaligenaceae</taxon>
        <taxon>Bordetella</taxon>
    </lineage>
</organism>
<gene>
    <name evidence="2" type="ORF">CAL29_09315</name>
</gene>
<feature type="transmembrane region" description="Helical" evidence="1">
    <location>
        <begin position="343"/>
        <end position="361"/>
    </location>
</feature>
<feature type="transmembrane region" description="Helical" evidence="1">
    <location>
        <begin position="240"/>
        <end position="257"/>
    </location>
</feature>
<proteinExistence type="predicted"/>
<feature type="transmembrane region" description="Helical" evidence="1">
    <location>
        <begin position="195"/>
        <end position="228"/>
    </location>
</feature>
<feature type="transmembrane region" description="Helical" evidence="1">
    <location>
        <begin position="373"/>
        <end position="396"/>
    </location>
</feature>
<feature type="transmembrane region" description="Helical" evidence="1">
    <location>
        <begin position="20"/>
        <end position="39"/>
    </location>
</feature>
<keyword evidence="3" id="KW-1185">Reference proteome</keyword>
<feature type="transmembrane region" description="Helical" evidence="1">
    <location>
        <begin position="320"/>
        <end position="337"/>
    </location>
</feature>
<protein>
    <submittedName>
        <fullName evidence="2">Glycosyltransferase</fullName>
    </submittedName>
</protein>
<evidence type="ECO:0000256" key="1">
    <source>
        <dbReference type="SAM" id="Phobius"/>
    </source>
</evidence>
<accession>A0A261SN13</accession>
<dbReference type="RefSeq" id="WP_094852587.1">
    <property type="nucleotide sequence ID" value="NZ_NEVM01000001.1"/>
</dbReference>
<reference evidence="3" key="1">
    <citation type="submission" date="2017-05" db="EMBL/GenBank/DDBJ databases">
        <title>Complete and WGS of Bordetella genogroups.</title>
        <authorList>
            <person name="Spilker T."/>
            <person name="Lipuma J."/>
        </authorList>
    </citation>
    <scope>NUCLEOTIDE SEQUENCE [LARGE SCALE GENOMIC DNA]</scope>
    <source>
        <strain evidence="3">AU16122</strain>
    </source>
</reference>
<feature type="transmembrane region" description="Helical" evidence="1">
    <location>
        <begin position="106"/>
        <end position="124"/>
    </location>
</feature>
<keyword evidence="1" id="KW-0812">Transmembrane</keyword>
<dbReference type="AlphaFoldDB" id="A0A261SN13"/>
<keyword evidence="1" id="KW-1133">Transmembrane helix</keyword>
<sequence>MSPISRTTPARLTAPATVKLPRLVLLGLALAYIVAGLFMRDPWKSDDVVGLATMLTAVRDGAWLLPQVGHLAHAEEGPLITWVGAASVKLFGPWIGDISAGRLPNLLWFGITTCCVWYGTYLLGRRAEAQPLALPFGGEPTVRDYGRMLADAALLLFLATVGILQRVHETSEIPAIIAGQAAVYYSLARMLDRPLTGAITLGLSLAGCFLTRGWVGGAPTMLAALLAFYPRSALWSRRRWLPLVALVAAVLILAWWIPATHASEYWVRNWKLWNLNNFDWPDAPDLLRTLRDLPWYLWPTWPLALLALWRWRAWCFSPHVWLPLCLMICAVLLLIFIDEPSESEFVMLSVPCAVLAAFSLPTLRRAVVNTLDWFAVMCFSLTAATVWLGWVALNFGIPPKIAHNIARQTTGYVPEISWPATMLGLLVTAGWIALVIWRLRVRPTALWRGTVMSAAGLASTWILLVLLWQPPVDYARSYRQASHELAAAIAQNVRPGECIRGLGLGNGQRASFLVFDNLNFPYDSKCTVVLQQTTRNSLKDGTAAYSDGAEVLWQGGRVADRTEVFRLLRVRPLPAASR</sequence>
<keyword evidence="1" id="KW-0472">Membrane</keyword>
<dbReference type="EMBL" id="NEVM01000001">
    <property type="protein sequence ID" value="OZI38491.1"/>
    <property type="molecule type" value="Genomic_DNA"/>
</dbReference>
<comment type="caution">
    <text evidence="2">The sequence shown here is derived from an EMBL/GenBank/DDBJ whole genome shotgun (WGS) entry which is preliminary data.</text>
</comment>
<dbReference type="Proteomes" id="UP000216020">
    <property type="component" value="Unassembled WGS sequence"/>
</dbReference>
<feature type="transmembrane region" description="Helical" evidence="1">
    <location>
        <begin position="449"/>
        <end position="468"/>
    </location>
</feature>
<evidence type="ECO:0000313" key="2">
    <source>
        <dbReference type="EMBL" id="OZI38491.1"/>
    </source>
</evidence>
<dbReference type="OrthoDB" id="8556356at2"/>
<evidence type="ECO:0000313" key="3">
    <source>
        <dbReference type="Proteomes" id="UP000216020"/>
    </source>
</evidence>
<feature type="transmembrane region" description="Helical" evidence="1">
    <location>
        <begin position="416"/>
        <end position="437"/>
    </location>
</feature>
<dbReference type="GO" id="GO:0016740">
    <property type="term" value="F:transferase activity"/>
    <property type="evidence" value="ECO:0007669"/>
    <property type="project" value="UniProtKB-KW"/>
</dbReference>
<name>A0A261SN13_9BORD</name>